<evidence type="ECO:0000313" key="2">
    <source>
        <dbReference type="EMBL" id="XDH86827.1"/>
    </source>
</evidence>
<proteinExistence type="predicted"/>
<reference evidence="2" key="1">
    <citation type="submission" date="2024-07" db="EMBL/GenBank/DDBJ databases">
        <authorList>
            <person name="Jiang Y."/>
            <person name="Qin Q."/>
        </authorList>
    </citation>
    <scope>NUCLEOTIDE SEQUENCE</scope>
    <source>
        <strain evidence="2">SD03</strain>
    </source>
</reference>
<name>A0AB39AN84_9GAMM</name>
<gene>
    <name evidence="2" type="ORF">ABZP26_12255</name>
</gene>
<dbReference type="Pfam" id="PF00345">
    <property type="entry name" value="PapD_N"/>
    <property type="match status" value="1"/>
</dbReference>
<dbReference type="AlphaFoldDB" id="A0AB39AN84"/>
<organism evidence="2">
    <name type="scientific">Pseudoalteromonas sp. SD03</name>
    <dbReference type="NCBI Taxonomy" id="3231719"/>
    <lineage>
        <taxon>Bacteria</taxon>
        <taxon>Pseudomonadati</taxon>
        <taxon>Pseudomonadota</taxon>
        <taxon>Gammaproteobacteria</taxon>
        <taxon>Alteromonadales</taxon>
        <taxon>Pseudoalteromonadaceae</taxon>
        <taxon>Pseudoalteromonas</taxon>
    </lineage>
</organism>
<dbReference type="InterPro" id="IPR013783">
    <property type="entry name" value="Ig-like_fold"/>
</dbReference>
<evidence type="ECO:0000259" key="1">
    <source>
        <dbReference type="Pfam" id="PF00345"/>
    </source>
</evidence>
<protein>
    <submittedName>
        <fullName evidence="2">Molecular chaperone</fullName>
    </submittedName>
</protein>
<sequence length="274" mass="30920">MTIIKTFFILVSFILTSFHSYANLLISPTRINFDERQRVAKVIVVNNSNEAKTYRLEWQDKVALAGGGYANLAADQESSSSLKNMVRISPSQVRLAPGERQIVKLAIRKPKGLIEQEYRSHLAFKALPNETQIQQQRLGINLKLLLSYTIPVILRKGAEKPNVNISNLQLIHSPEKKALEIEIKREGGFSSFGKLEVFFKQKGTDTEKKIAMLNDFSIYPELKTTTATIPIFADQNIPKNGQIRVIYTGLKEYRDTIFSEKVAPINNAIIGNLK</sequence>
<dbReference type="GO" id="GO:0030288">
    <property type="term" value="C:outer membrane-bounded periplasmic space"/>
    <property type="evidence" value="ECO:0007669"/>
    <property type="project" value="InterPro"/>
</dbReference>
<dbReference type="InterPro" id="IPR016147">
    <property type="entry name" value="Pili_assmbl_chaperone_N"/>
</dbReference>
<dbReference type="InterPro" id="IPR008962">
    <property type="entry name" value="PapD-like_sf"/>
</dbReference>
<dbReference type="Gene3D" id="2.60.40.10">
    <property type="entry name" value="Immunoglobulins"/>
    <property type="match status" value="1"/>
</dbReference>
<feature type="domain" description="Pili assembly chaperone N-terminal" evidence="1">
    <location>
        <begin position="26"/>
        <end position="155"/>
    </location>
</feature>
<dbReference type="GO" id="GO:0071555">
    <property type="term" value="P:cell wall organization"/>
    <property type="evidence" value="ECO:0007669"/>
    <property type="project" value="InterPro"/>
</dbReference>
<dbReference type="EMBL" id="CP162514">
    <property type="protein sequence ID" value="XDH86827.1"/>
    <property type="molecule type" value="Genomic_DNA"/>
</dbReference>
<accession>A0AB39AN84</accession>
<dbReference type="SUPFAM" id="SSF49354">
    <property type="entry name" value="PapD-like"/>
    <property type="match status" value="1"/>
</dbReference>
<dbReference type="RefSeq" id="WP_215521762.1">
    <property type="nucleotide sequence ID" value="NZ_CP162514.1"/>
</dbReference>